<name>A0A4P7W5D3_9BACT</name>
<dbReference type="PANTHER" id="PTHR33734:SF22">
    <property type="entry name" value="MEMBRANE-BOUND LYTIC MUREIN TRANSGLYCOSYLASE D"/>
    <property type="match status" value="1"/>
</dbReference>
<proteinExistence type="predicted"/>
<accession>A0A4P7W5D3</accession>
<feature type="domain" description="LysM" evidence="1">
    <location>
        <begin position="191"/>
        <end position="245"/>
    </location>
</feature>
<organism evidence="2 3">
    <name type="scientific">Duncaniella dubosii</name>
    <dbReference type="NCBI Taxonomy" id="2518971"/>
    <lineage>
        <taxon>Bacteria</taxon>
        <taxon>Pseudomonadati</taxon>
        <taxon>Bacteroidota</taxon>
        <taxon>Bacteroidia</taxon>
        <taxon>Bacteroidales</taxon>
        <taxon>Muribaculaceae</taxon>
        <taxon>Duncaniella</taxon>
    </lineage>
</organism>
<dbReference type="KEGG" id="ddb:E7747_10355"/>
<dbReference type="GO" id="GO:0008932">
    <property type="term" value="F:lytic endotransglycosylase activity"/>
    <property type="evidence" value="ECO:0007669"/>
    <property type="project" value="TreeGrafter"/>
</dbReference>
<dbReference type="AlphaFoldDB" id="A0A4P7W5D3"/>
<dbReference type="PANTHER" id="PTHR33734">
    <property type="entry name" value="LYSM DOMAIN-CONTAINING GPI-ANCHORED PROTEIN 2"/>
    <property type="match status" value="1"/>
</dbReference>
<dbReference type="SMART" id="SM00257">
    <property type="entry name" value="LysM"/>
    <property type="match status" value="3"/>
</dbReference>
<evidence type="ECO:0000313" key="3">
    <source>
        <dbReference type="Proteomes" id="UP000297149"/>
    </source>
</evidence>
<dbReference type="CDD" id="cd00118">
    <property type="entry name" value="LysM"/>
    <property type="match status" value="3"/>
</dbReference>
<dbReference type="Gene3D" id="3.10.350.10">
    <property type="entry name" value="LysM domain"/>
    <property type="match status" value="3"/>
</dbReference>
<evidence type="ECO:0000313" key="2">
    <source>
        <dbReference type="EMBL" id="QCD42645.1"/>
    </source>
</evidence>
<dbReference type="SUPFAM" id="SSF54106">
    <property type="entry name" value="LysM domain"/>
    <property type="match status" value="3"/>
</dbReference>
<gene>
    <name evidence="2" type="ORF">E7747_10355</name>
</gene>
<evidence type="ECO:0000259" key="1">
    <source>
        <dbReference type="PROSITE" id="PS51782"/>
    </source>
</evidence>
<feature type="domain" description="LysM" evidence="1">
    <location>
        <begin position="112"/>
        <end position="155"/>
    </location>
</feature>
<dbReference type="EMBL" id="CP039396">
    <property type="protein sequence ID" value="QCD42645.1"/>
    <property type="molecule type" value="Genomic_DNA"/>
</dbReference>
<protein>
    <submittedName>
        <fullName evidence="2">LysM peptidoglycan-binding domain-containing protein</fullName>
    </submittedName>
</protein>
<dbReference type="PROSITE" id="PS51782">
    <property type="entry name" value="LYSM"/>
    <property type="match status" value="2"/>
</dbReference>
<dbReference type="Proteomes" id="UP000297149">
    <property type="component" value="Chromosome"/>
</dbReference>
<dbReference type="RefSeq" id="WP_136415802.1">
    <property type="nucleotide sequence ID" value="NZ_CP039396.1"/>
</dbReference>
<dbReference type="InterPro" id="IPR018392">
    <property type="entry name" value="LysM"/>
</dbReference>
<dbReference type="InterPro" id="IPR036779">
    <property type="entry name" value="LysM_dom_sf"/>
</dbReference>
<dbReference type="Pfam" id="PF01476">
    <property type="entry name" value="LysM"/>
    <property type="match status" value="3"/>
</dbReference>
<sequence>MKFTRLSILGAVALGASLSGITASIKDLPTREVNGRNYYYYEVAPKETVYSICHRLGITKDELVKSNPSVADGLRWGTVLFFPVDVEQTDESQSSSSPAAVRPSEPKGVSIITHHVEKGQTIYGIATRYGISTKDLIEQNPIVSEGLKAGQTLHISVPAKESAATQTSAPATPAAASATSAQISHETSASSGYIVKKKETFYSIANAHGITVKALEAANPGITVLREGQVLNIPSAVTPATVSVDQLAEAAGVKTDSTAVSTQGGAPTVSVNDLAAAAGVPEHGTELSVAVVLPFMLNEETPSKSAQRYTEFYKGFLLAADSLRNNGTPVRISVFDTEGSTAKVHDIIANPELKNHRLIIAPTI</sequence>
<keyword evidence="3" id="KW-1185">Reference proteome</keyword>
<reference evidence="3" key="1">
    <citation type="submission" date="2019-02" db="EMBL/GenBank/DDBJ databases">
        <title>Isolation and identification of novel species under the genus Muribaculum.</title>
        <authorList>
            <person name="Miyake S."/>
            <person name="Ding Y."/>
            <person name="Low A."/>
            <person name="Soh M."/>
            <person name="Seedorf H."/>
        </authorList>
    </citation>
    <scope>NUCLEOTIDE SEQUENCE [LARGE SCALE GENOMIC DNA]</scope>
    <source>
        <strain evidence="3">H5</strain>
    </source>
</reference>